<name>A0AA51X621_9GAMM</name>
<reference evidence="2 3" key="1">
    <citation type="submission" date="2023-08" db="EMBL/GenBank/DDBJ databases">
        <title>Pleionea litopenaei sp. nov., isolated from stomach of juvenile Litopenaeus vannamei.</title>
        <authorList>
            <person name="Rho A.M."/>
            <person name="Hwang C.Y."/>
        </authorList>
    </citation>
    <scope>NUCLEOTIDE SEQUENCE [LARGE SCALE GENOMIC DNA]</scope>
    <source>
        <strain evidence="2 3">HL-JVS1</strain>
    </source>
</reference>
<evidence type="ECO:0000313" key="3">
    <source>
        <dbReference type="Proteomes" id="UP001239782"/>
    </source>
</evidence>
<keyword evidence="1" id="KW-1133">Transmembrane helix</keyword>
<organism evidence="2 3">
    <name type="scientific">Pleionea litopenaei</name>
    <dbReference type="NCBI Taxonomy" id="3070815"/>
    <lineage>
        <taxon>Bacteria</taxon>
        <taxon>Pseudomonadati</taxon>
        <taxon>Pseudomonadota</taxon>
        <taxon>Gammaproteobacteria</taxon>
        <taxon>Oceanospirillales</taxon>
        <taxon>Pleioneaceae</taxon>
        <taxon>Pleionea</taxon>
    </lineage>
</organism>
<keyword evidence="3" id="KW-1185">Reference proteome</keyword>
<dbReference type="AlphaFoldDB" id="A0AA51X621"/>
<keyword evidence="1" id="KW-0472">Membrane</keyword>
<dbReference type="Proteomes" id="UP001239782">
    <property type="component" value="Chromosome"/>
</dbReference>
<keyword evidence="1" id="KW-0812">Transmembrane</keyword>
<gene>
    <name evidence="2" type="ORF">Q9312_14475</name>
</gene>
<dbReference type="EMBL" id="CP133548">
    <property type="protein sequence ID" value="WMS86424.1"/>
    <property type="molecule type" value="Genomic_DNA"/>
</dbReference>
<evidence type="ECO:0000313" key="2">
    <source>
        <dbReference type="EMBL" id="WMS86424.1"/>
    </source>
</evidence>
<dbReference type="KEGG" id="plei:Q9312_14475"/>
<protein>
    <submittedName>
        <fullName evidence="2">Uncharacterized protein</fullName>
    </submittedName>
</protein>
<accession>A0AA51X621</accession>
<sequence>MSVAYPAFDALQSNTLPSSGKHHAEAYLALARSMVNEEPLARREQLDRWLLAHGYDMQQGVMWELERSSCTNAGEFWQQEYRRTTDNAYQAGLYYSDAFQKRLYHRFIENDRVLLSEAQRIQQQQQVSRHQESQSNRENSAVRLLSVSSLLVVTALLLAPLLLI</sequence>
<proteinExistence type="predicted"/>
<evidence type="ECO:0000256" key="1">
    <source>
        <dbReference type="SAM" id="Phobius"/>
    </source>
</evidence>
<feature type="transmembrane region" description="Helical" evidence="1">
    <location>
        <begin position="141"/>
        <end position="163"/>
    </location>
</feature>
<dbReference type="RefSeq" id="WP_309201569.1">
    <property type="nucleotide sequence ID" value="NZ_CP133548.1"/>
</dbReference>